<feature type="transmembrane region" description="Helical" evidence="1">
    <location>
        <begin position="77"/>
        <end position="101"/>
    </location>
</feature>
<dbReference type="EMBL" id="CP042806">
    <property type="protein sequence ID" value="QEE27313.1"/>
    <property type="molecule type" value="Genomic_DNA"/>
</dbReference>
<feature type="domain" description="GYF" evidence="2">
    <location>
        <begin position="6"/>
        <end position="49"/>
    </location>
</feature>
<keyword evidence="1" id="KW-0812">Transmembrane</keyword>
<evidence type="ECO:0000256" key="1">
    <source>
        <dbReference type="SAM" id="Phobius"/>
    </source>
</evidence>
<dbReference type="InterPro" id="IPR025640">
    <property type="entry name" value="GYF_2"/>
</dbReference>
<keyword evidence="1" id="KW-0472">Membrane</keyword>
<dbReference type="Pfam" id="PF14237">
    <property type="entry name" value="GYF_2"/>
    <property type="match status" value="1"/>
</dbReference>
<reference evidence="3 4" key="1">
    <citation type="submission" date="2019-08" db="EMBL/GenBank/DDBJ databases">
        <title>Complete genome sequence of Terriglobus albidus strain ORNL.</title>
        <authorList>
            <person name="Podar M."/>
        </authorList>
    </citation>
    <scope>NUCLEOTIDE SEQUENCE [LARGE SCALE GENOMIC DNA]</scope>
    <source>
        <strain evidence="3 4">ORNL</strain>
    </source>
</reference>
<proteinExistence type="predicted"/>
<feature type="transmembrane region" description="Helical" evidence="1">
    <location>
        <begin position="173"/>
        <end position="194"/>
    </location>
</feature>
<keyword evidence="1" id="KW-1133">Transmembrane helix</keyword>
<dbReference type="KEGG" id="talb:FTW19_04370"/>
<feature type="transmembrane region" description="Helical" evidence="1">
    <location>
        <begin position="113"/>
        <end position="136"/>
    </location>
</feature>
<protein>
    <submittedName>
        <fullName evidence="3">DUF4339 domain-containing protein</fullName>
    </submittedName>
</protein>
<evidence type="ECO:0000313" key="4">
    <source>
        <dbReference type="Proteomes" id="UP000321820"/>
    </source>
</evidence>
<sequence>MNYTIFRDGQQYGPYTLADLQRYVASGDVLLTDLASSEGMGEPVPVSQIVGTIPVPLQAAAPSAPAIEYPNPPNLHWGLVLLFTILTWGMFMSVWGVVLSFWLKKVAPSSRALYFYIAELGCLALVFALGMASVVAHGATTLIPIVQLASFVLTLIARYSFRSSMEEHYNNVEGIPLTLSGVMTFFFSTIYFQYHVNDIVRRKRVEQLQLVTG</sequence>
<evidence type="ECO:0000259" key="2">
    <source>
        <dbReference type="Pfam" id="PF14237"/>
    </source>
</evidence>
<gene>
    <name evidence="3" type="ORF">FTW19_04370</name>
</gene>
<evidence type="ECO:0000313" key="3">
    <source>
        <dbReference type="EMBL" id="QEE27313.1"/>
    </source>
</evidence>
<name>A0A5B9E4U2_9BACT</name>
<dbReference type="AlphaFoldDB" id="A0A5B9E4U2"/>
<feature type="transmembrane region" description="Helical" evidence="1">
    <location>
        <begin position="142"/>
        <end position="161"/>
    </location>
</feature>
<dbReference type="Proteomes" id="UP000321820">
    <property type="component" value="Chromosome"/>
</dbReference>
<keyword evidence="4" id="KW-1185">Reference proteome</keyword>
<dbReference type="RefSeq" id="WP_147646506.1">
    <property type="nucleotide sequence ID" value="NZ_CP042806.1"/>
</dbReference>
<dbReference type="OrthoDB" id="115249at2"/>
<organism evidence="3 4">
    <name type="scientific">Terriglobus albidus</name>
    <dbReference type="NCBI Taxonomy" id="1592106"/>
    <lineage>
        <taxon>Bacteria</taxon>
        <taxon>Pseudomonadati</taxon>
        <taxon>Acidobacteriota</taxon>
        <taxon>Terriglobia</taxon>
        <taxon>Terriglobales</taxon>
        <taxon>Acidobacteriaceae</taxon>
        <taxon>Terriglobus</taxon>
    </lineage>
</organism>
<accession>A0A5B9E4U2</accession>